<dbReference type="RefSeq" id="WP_069625145.1">
    <property type="nucleotide sequence ID" value="NZ_LPWD01000464.1"/>
</dbReference>
<dbReference type="OrthoDB" id="8968524at2"/>
<keyword evidence="1" id="KW-1133">Transmembrane helix</keyword>
<evidence type="ECO:0008006" key="4">
    <source>
        <dbReference type="Google" id="ProtNLM"/>
    </source>
</evidence>
<dbReference type="EMBL" id="LPWD01000464">
    <property type="protein sequence ID" value="ODR95454.1"/>
    <property type="molecule type" value="Genomic_DNA"/>
</dbReference>
<name>A0A1E3VPK7_9HYPH</name>
<feature type="transmembrane region" description="Helical" evidence="1">
    <location>
        <begin position="15"/>
        <end position="35"/>
    </location>
</feature>
<reference evidence="2 3" key="1">
    <citation type="journal article" date="2016" name="Environ. Microbiol.">
        <title>New Methyloceanibacter diversity from North Sea sediments includes methanotroph containing solely the soluble methane monooxygenase.</title>
        <authorList>
            <person name="Vekeman B."/>
            <person name="Kerckhof F.M."/>
            <person name="Cremers G."/>
            <person name="de Vos P."/>
            <person name="Vandamme P."/>
            <person name="Boon N."/>
            <person name="Op den Camp H.J."/>
            <person name="Heylen K."/>
        </authorList>
    </citation>
    <scope>NUCLEOTIDE SEQUENCE [LARGE SCALE GENOMIC DNA]</scope>
    <source>
        <strain evidence="2 3">R-67177</strain>
    </source>
</reference>
<keyword evidence="3" id="KW-1185">Reference proteome</keyword>
<dbReference type="Proteomes" id="UP000095042">
    <property type="component" value="Unassembled WGS sequence"/>
</dbReference>
<keyword evidence="1" id="KW-0812">Transmembrane</keyword>
<evidence type="ECO:0000256" key="1">
    <source>
        <dbReference type="SAM" id="Phobius"/>
    </source>
</evidence>
<protein>
    <recommendedName>
        <fullName evidence="4">DUF4175 domain-containing protein</fullName>
    </recommendedName>
</protein>
<evidence type="ECO:0000313" key="3">
    <source>
        <dbReference type="Proteomes" id="UP000095042"/>
    </source>
</evidence>
<dbReference type="AlphaFoldDB" id="A0A1E3VPK7"/>
<feature type="transmembrane region" description="Helical" evidence="1">
    <location>
        <begin position="41"/>
        <end position="58"/>
    </location>
</feature>
<gene>
    <name evidence="2" type="ORF">AUC71_04785</name>
</gene>
<comment type="caution">
    <text evidence="2">The sequence shown here is derived from an EMBL/GenBank/DDBJ whole genome shotgun (WGS) entry which is preliminary data.</text>
</comment>
<keyword evidence="1" id="KW-0472">Membrane</keyword>
<organism evidence="2 3">
    <name type="scientific">Methyloceanibacter marginalis</name>
    <dbReference type="NCBI Taxonomy" id="1774971"/>
    <lineage>
        <taxon>Bacteria</taxon>
        <taxon>Pseudomonadati</taxon>
        <taxon>Pseudomonadota</taxon>
        <taxon>Alphaproteobacteria</taxon>
        <taxon>Hyphomicrobiales</taxon>
        <taxon>Hyphomicrobiaceae</taxon>
        <taxon>Methyloceanibacter</taxon>
    </lineage>
</organism>
<proteinExistence type="predicted"/>
<accession>A0A1E3VPK7</accession>
<sequence>MAASPLRRGLLGRTYLMPLIIAVISSAGLLFALIGDGLWDYLSWLALGFPVAIGLWFSNRRSRDQRRSTRGAV</sequence>
<evidence type="ECO:0000313" key="2">
    <source>
        <dbReference type="EMBL" id="ODR95454.1"/>
    </source>
</evidence>